<proteinExistence type="inferred from homology"/>
<keyword evidence="2 9" id="KW-0533">Nickel</keyword>
<comment type="subunit">
    <text evidence="9">Monomer.</text>
</comment>
<dbReference type="RefSeq" id="WP_042155628.1">
    <property type="nucleotide sequence ID" value="NZ_CM002803.1"/>
</dbReference>
<keyword evidence="6 9" id="KW-0560">Oxidoreductase</keyword>
<dbReference type="Proteomes" id="UP000027395">
    <property type="component" value="Chromosome"/>
</dbReference>
<dbReference type="GO" id="GO:0016151">
    <property type="term" value="F:nickel cation binding"/>
    <property type="evidence" value="ECO:0007669"/>
    <property type="project" value="UniProtKB-UniRule"/>
</dbReference>
<feature type="binding site" evidence="9">
    <location>
        <position position="145"/>
    </location>
    <ligand>
        <name>Fe(2+)</name>
        <dbReference type="ChEBI" id="CHEBI:29033"/>
    </ligand>
</feature>
<protein>
    <recommendedName>
        <fullName evidence="9">Acireductone dioxygenase</fullName>
    </recommendedName>
    <alternativeName>
        <fullName evidence="9">1,2-dihydroxy-3-keto-5-methylthiopentene dioxygenase</fullName>
        <shortName evidence="9">DHK-MTPene dioxygenase</shortName>
    </alternativeName>
    <alternativeName>
        <fullName evidence="9">Acireductone dioxygenase (Fe(2+)-requiring)</fullName>
        <shortName evidence="9">ARD'</shortName>
        <shortName evidence="9">Fe-ARD</shortName>
        <ecNumber evidence="9">1.13.11.54</ecNumber>
    </alternativeName>
    <alternativeName>
        <fullName evidence="9">Acireductone dioxygenase (Ni(2+)-requiring)</fullName>
        <shortName evidence="9">ARD</shortName>
        <shortName evidence="9">Ni-ARD</shortName>
        <ecNumber evidence="9">1.13.11.53</ecNumber>
    </alternativeName>
</protein>
<comment type="pathway">
    <text evidence="9">Amino-acid biosynthesis; L-methionine biosynthesis via salvage pathway; L-methionine from S-methyl-5-thio-alpha-D-ribose 1-phosphate: step 5/6.</text>
</comment>
<dbReference type="GO" id="GO:0010308">
    <property type="term" value="F:acireductone dioxygenase (Ni2+-requiring) activity"/>
    <property type="evidence" value="ECO:0007669"/>
    <property type="project" value="UniProtKB-UniRule"/>
</dbReference>
<feature type="binding site" evidence="9">
    <location>
        <position position="102"/>
    </location>
    <ligand>
        <name>Ni(2+)</name>
        <dbReference type="ChEBI" id="CHEBI:49786"/>
    </ligand>
</feature>
<dbReference type="InterPro" id="IPR004313">
    <property type="entry name" value="ARD"/>
</dbReference>
<dbReference type="EC" id="1.13.11.53" evidence="9"/>
<dbReference type="EC" id="1.13.11.54" evidence="9"/>
<feature type="binding site" evidence="9">
    <location>
        <position position="106"/>
    </location>
    <ligand>
        <name>Ni(2+)</name>
        <dbReference type="ChEBI" id="CHEBI:49786"/>
    </ligand>
</feature>
<dbReference type="STRING" id="388467.A19Y_3513"/>
<comment type="cofactor">
    <cofactor evidence="9">
        <name>Fe(2+)</name>
        <dbReference type="ChEBI" id="CHEBI:29033"/>
    </cofactor>
    <text evidence="9">Binds 1 Fe(2+) cation per monomer.</text>
</comment>
<dbReference type="EMBL" id="CM002803">
    <property type="protein sequence ID" value="KEI68277.1"/>
    <property type="molecule type" value="Genomic_DNA"/>
</dbReference>
<dbReference type="GO" id="GO:0019284">
    <property type="term" value="P:L-methionine salvage from S-adenosylmethionine"/>
    <property type="evidence" value="ECO:0007669"/>
    <property type="project" value="InterPro"/>
</dbReference>
<feature type="binding site" evidence="9">
    <location>
        <position position="102"/>
    </location>
    <ligand>
        <name>Fe(2+)</name>
        <dbReference type="ChEBI" id="CHEBI:29033"/>
    </ligand>
</feature>
<dbReference type="GO" id="GO:0005506">
    <property type="term" value="F:iron ion binding"/>
    <property type="evidence" value="ECO:0007669"/>
    <property type="project" value="UniProtKB-UniRule"/>
</dbReference>
<dbReference type="HAMAP" id="MF_01682">
    <property type="entry name" value="Salvage_MtnD"/>
    <property type="match status" value="1"/>
</dbReference>
<dbReference type="GO" id="GO:0010309">
    <property type="term" value="F:acireductone dioxygenase [iron(II)-requiring] activity"/>
    <property type="evidence" value="ECO:0007669"/>
    <property type="project" value="UniProtKB-UniRule"/>
</dbReference>
<dbReference type="InterPro" id="IPR023956">
    <property type="entry name" value="ARD_bac"/>
</dbReference>
<evidence type="ECO:0000313" key="11">
    <source>
        <dbReference type="Proteomes" id="UP000027395"/>
    </source>
</evidence>
<evidence type="ECO:0000256" key="7">
    <source>
        <dbReference type="ARBA" id="ARBA00023004"/>
    </source>
</evidence>
<evidence type="ECO:0000256" key="2">
    <source>
        <dbReference type="ARBA" id="ARBA00022596"/>
    </source>
</evidence>
<sequence>MAVLQLEDGTTYTELDEIQRELASLNIHLNHWSVGTDPELIKLLNQLGLNDNEKAEVLQGLDQYFEQLQQTAGYQSRDLIVLNPDTPNLETLLAKFEQCHIHADNEVRYIIDGEGVFGFVRPDGSQVELTVKPEEYINVPAHTEHWFYLTETRRIKAVRYFTTTEGWTPEYTDTEIRIFSRRPKKTLALN</sequence>
<evidence type="ECO:0000256" key="1">
    <source>
        <dbReference type="ARBA" id="ARBA00000428"/>
    </source>
</evidence>
<dbReference type="PATRIC" id="fig|388467.6.peg.3459"/>
<feature type="binding site" evidence="9">
    <location>
        <position position="100"/>
    </location>
    <ligand>
        <name>Fe(2+)</name>
        <dbReference type="ChEBI" id="CHEBI:29033"/>
    </ligand>
</feature>
<evidence type="ECO:0000256" key="5">
    <source>
        <dbReference type="ARBA" id="ARBA00022964"/>
    </source>
</evidence>
<name>A0A073CK47_PLAA1</name>
<comment type="similarity">
    <text evidence="9">Belongs to the acireductone dioxygenase (ARD) family.</text>
</comment>
<dbReference type="AlphaFoldDB" id="A0A073CK47"/>
<comment type="catalytic activity">
    <reaction evidence="9">
        <text>1,2-dihydroxy-5-(methylsulfanyl)pent-1-en-3-one + O2 = 3-(methylsulfanyl)propanoate + CO + formate + 2 H(+)</text>
        <dbReference type="Rhea" id="RHEA:14161"/>
        <dbReference type="ChEBI" id="CHEBI:15378"/>
        <dbReference type="ChEBI" id="CHEBI:15379"/>
        <dbReference type="ChEBI" id="CHEBI:15740"/>
        <dbReference type="ChEBI" id="CHEBI:17245"/>
        <dbReference type="ChEBI" id="CHEBI:49016"/>
        <dbReference type="ChEBI" id="CHEBI:49252"/>
        <dbReference type="EC" id="1.13.11.53"/>
    </reaction>
</comment>
<comment type="cofactor">
    <cofactor evidence="9">
        <name>Ni(2+)</name>
        <dbReference type="ChEBI" id="CHEBI:49786"/>
    </cofactor>
    <text evidence="9">Binds 1 nickel ion per monomer.</text>
</comment>
<dbReference type="GO" id="GO:0019509">
    <property type="term" value="P:L-methionine salvage from methylthioadenosine"/>
    <property type="evidence" value="ECO:0007669"/>
    <property type="project" value="UniProtKB-UniRule"/>
</dbReference>
<feature type="binding site" evidence="9">
    <location>
        <position position="145"/>
    </location>
    <ligand>
        <name>Ni(2+)</name>
        <dbReference type="ChEBI" id="CHEBI:49786"/>
    </ligand>
</feature>
<keyword evidence="7 9" id="KW-0408">Iron</keyword>
<dbReference type="eggNOG" id="COG1791">
    <property type="taxonomic scope" value="Bacteria"/>
</dbReference>
<dbReference type="PANTHER" id="PTHR23418">
    <property type="entry name" value="ACIREDUCTONE DIOXYGENASE"/>
    <property type="match status" value="1"/>
</dbReference>
<dbReference type="HOGENOM" id="CLU_125400_0_0_3"/>
<comment type="catalytic activity">
    <reaction evidence="1 9">
        <text>1,2-dihydroxy-5-(methylsulfanyl)pent-1-en-3-one + O2 = 4-methylsulfanyl-2-oxobutanoate + formate + 2 H(+)</text>
        <dbReference type="Rhea" id="RHEA:24504"/>
        <dbReference type="ChEBI" id="CHEBI:15378"/>
        <dbReference type="ChEBI" id="CHEBI:15379"/>
        <dbReference type="ChEBI" id="CHEBI:15740"/>
        <dbReference type="ChEBI" id="CHEBI:16723"/>
        <dbReference type="ChEBI" id="CHEBI:49252"/>
        <dbReference type="EC" id="1.13.11.54"/>
    </reaction>
</comment>
<dbReference type="SUPFAM" id="SSF51182">
    <property type="entry name" value="RmlC-like cupins"/>
    <property type="match status" value="1"/>
</dbReference>
<comment type="function">
    <text evidence="9">Catalyzes 2 different reactions between oxygene and the acireductone 1,2-dihydroxy-3-keto-5-methylthiopentene (DHK-MTPene) depending upon the metal bound in the active site. Fe-containing acireductone dioxygenase (Fe-ARD) produces formate and 2-keto-4-methylthiobutyrate (KMTB), the alpha-ketoacid precursor of methionine in the methionine recycle pathway. Ni-containing acireductone dioxygenase (Ni-ARD) produces methylthiopropionate, carbon monoxide and formate, and does not lie on the methionine recycle pathway.</text>
</comment>
<gene>
    <name evidence="10" type="primary">ard</name>
    <name evidence="9" type="synonym">mtnD</name>
    <name evidence="10" type="ORF">A19Y_3513</name>
</gene>
<keyword evidence="5 9" id="KW-0223">Dioxygenase</keyword>
<dbReference type="InterPro" id="IPR014710">
    <property type="entry name" value="RmlC-like_jellyroll"/>
</dbReference>
<feature type="binding site" evidence="9">
    <location>
        <position position="106"/>
    </location>
    <ligand>
        <name>Fe(2+)</name>
        <dbReference type="ChEBI" id="CHEBI:29033"/>
    </ligand>
</feature>
<organism evidence="10 11">
    <name type="scientific">Planktothrix agardhii (strain NIVA-CYA 126/8)</name>
    <dbReference type="NCBI Taxonomy" id="388467"/>
    <lineage>
        <taxon>Bacteria</taxon>
        <taxon>Bacillati</taxon>
        <taxon>Cyanobacteriota</taxon>
        <taxon>Cyanophyceae</taxon>
        <taxon>Oscillatoriophycideae</taxon>
        <taxon>Oscillatoriales</taxon>
        <taxon>Microcoleaceae</taxon>
        <taxon>Planktothrix</taxon>
    </lineage>
</organism>
<keyword evidence="11" id="KW-1185">Reference proteome</keyword>
<dbReference type="CDD" id="cd02232">
    <property type="entry name" value="cupin_ARD"/>
    <property type="match status" value="1"/>
</dbReference>
<dbReference type="Gene3D" id="2.60.120.10">
    <property type="entry name" value="Jelly Rolls"/>
    <property type="match status" value="1"/>
</dbReference>
<keyword evidence="4 9" id="KW-0479">Metal-binding</keyword>
<evidence type="ECO:0000313" key="10">
    <source>
        <dbReference type="EMBL" id="KEI68277.1"/>
    </source>
</evidence>
<feature type="site" description="Important to generate the dianion" evidence="9">
    <location>
        <position position="108"/>
    </location>
</feature>
<dbReference type="PANTHER" id="PTHR23418:SF0">
    <property type="entry name" value="ACIREDUCTONE DIOXYGENASE"/>
    <property type="match status" value="1"/>
</dbReference>
<dbReference type="InterPro" id="IPR011051">
    <property type="entry name" value="RmlC_Cupin_sf"/>
</dbReference>
<evidence type="ECO:0000256" key="3">
    <source>
        <dbReference type="ARBA" id="ARBA00022605"/>
    </source>
</evidence>
<keyword evidence="8 9" id="KW-0486">Methionine biosynthesis</keyword>
<evidence type="ECO:0000256" key="4">
    <source>
        <dbReference type="ARBA" id="ARBA00022723"/>
    </source>
</evidence>
<comment type="caution">
    <text evidence="9">Lacks conserved residue(s) required for the propagation of feature annotation.</text>
</comment>
<evidence type="ECO:0000256" key="6">
    <source>
        <dbReference type="ARBA" id="ARBA00023002"/>
    </source>
</evidence>
<dbReference type="Pfam" id="PF03079">
    <property type="entry name" value="ARD"/>
    <property type="match status" value="1"/>
</dbReference>
<evidence type="ECO:0000256" key="9">
    <source>
        <dbReference type="HAMAP-Rule" id="MF_01682"/>
    </source>
</evidence>
<accession>A0A073CK47</accession>
<feature type="binding site" evidence="9">
    <location>
        <position position="100"/>
    </location>
    <ligand>
        <name>Ni(2+)</name>
        <dbReference type="ChEBI" id="CHEBI:49786"/>
    </ligand>
</feature>
<keyword evidence="3 9" id="KW-0028">Amino-acid biosynthesis</keyword>
<dbReference type="UniPathway" id="UPA00904">
    <property type="reaction ID" value="UER00878"/>
</dbReference>
<evidence type="ECO:0000256" key="8">
    <source>
        <dbReference type="ARBA" id="ARBA00023167"/>
    </source>
</evidence>
<reference evidence="10 11" key="1">
    <citation type="journal article" date="2014" name="Appl. Environ. Microbiol.">
        <title>Elucidation of insertion elements encoded on plasmids and in vitro construction of shuttle vectors from the toxic cyanobacterium Planktothrix.</title>
        <authorList>
            <person name="Christiansen G."/>
            <person name="Goesmann A."/>
            <person name="Kurmayer R."/>
        </authorList>
    </citation>
    <scope>NUCLEOTIDE SEQUENCE [LARGE SCALE GENOMIC DNA]</scope>
    <source>
        <strain evidence="10 11">NIVA-CYA 126/8</strain>
    </source>
</reference>